<evidence type="ECO:0000313" key="6">
    <source>
        <dbReference type="Proteomes" id="UP000621799"/>
    </source>
</evidence>
<organism evidence="5 6">
    <name type="scientific">Zarconia navalis LEGE 11467</name>
    <dbReference type="NCBI Taxonomy" id="1828826"/>
    <lineage>
        <taxon>Bacteria</taxon>
        <taxon>Bacillati</taxon>
        <taxon>Cyanobacteriota</taxon>
        <taxon>Cyanophyceae</taxon>
        <taxon>Oscillatoriophycideae</taxon>
        <taxon>Oscillatoriales</taxon>
        <taxon>Oscillatoriales incertae sedis</taxon>
        <taxon>Zarconia</taxon>
        <taxon>Zarconia navalis</taxon>
    </lineage>
</organism>
<evidence type="ECO:0000256" key="1">
    <source>
        <dbReference type="PIRNR" id="PIRNR004682"/>
    </source>
</evidence>
<feature type="active site" description="Nucleophile" evidence="2">
    <location>
        <position position="8"/>
    </location>
</feature>
<dbReference type="InterPro" id="IPR023214">
    <property type="entry name" value="HAD_sf"/>
</dbReference>
<comment type="similarity">
    <text evidence="1">Belongs to the gmhB family.</text>
</comment>
<dbReference type="GO" id="GO:0046872">
    <property type="term" value="F:metal ion binding"/>
    <property type="evidence" value="ECO:0007669"/>
    <property type="project" value="UniProtKB-KW"/>
</dbReference>
<feature type="binding site" evidence="4">
    <location>
        <position position="10"/>
    </location>
    <ligand>
        <name>Mg(2+)</name>
        <dbReference type="ChEBI" id="CHEBI:18420"/>
    </ligand>
</feature>
<dbReference type="PANTHER" id="PTHR42891:SF1">
    <property type="entry name" value="D-GLYCERO-BETA-D-MANNO-HEPTOSE-1,7-BISPHOSPHATE 7-PHOSPHATASE"/>
    <property type="match status" value="1"/>
</dbReference>
<comment type="subcellular location">
    <subcellularLocation>
        <location evidence="1">Cytoplasm</location>
    </subcellularLocation>
</comment>
<feature type="binding site" evidence="4">
    <location>
        <position position="8"/>
    </location>
    <ligand>
        <name>Mg(2+)</name>
        <dbReference type="ChEBI" id="CHEBI:18420"/>
    </ligand>
</feature>
<dbReference type="AlphaFoldDB" id="A0A928VTY1"/>
<dbReference type="NCBIfam" id="TIGR01662">
    <property type="entry name" value="HAD-SF-IIIA"/>
    <property type="match status" value="1"/>
</dbReference>
<keyword evidence="6" id="KW-1185">Reference proteome</keyword>
<comment type="cofactor">
    <cofactor evidence="4">
        <name>Mg(2+)</name>
        <dbReference type="ChEBI" id="CHEBI:18420"/>
    </cofactor>
</comment>
<keyword evidence="1" id="KW-0119">Carbohydrate metabolism</keyword>
<evidence type="ECO:0000256" key="3">
    <source>
        <dbReference type="PIRSR" id="PIRSR004682-3"/>
    </source>
</evidence>
<evidence type="ECO:0000256" key="4">
    <source>
        <dbReference type="PIRSR" id="PIRSR004682-4"/>
    </source>
</evidence>
<keyword evidence="4" id="KW-0460">Magnesium</keyword>
<dbReference type="PIRSF" id="PIRSF004682">
    <property type="entry name" value="GmhB"/>
    <property type="match status" value="1"/>
</dbReference>
<feature type="binding site" evidence="4">
    <location>
        <position position="88"/>
    </location>
    <ligand>
        <name>Zn(2+)</name>
        <dbReference type="ChEBI" id="CHEBI:29105"/>
    </ligand>
</feature>
<feature type="site" description="Contributes to substrate recognition" evidence="3">
    <location>
        <position position="115"/>
    </location>
</feature>
<protein>
    <recommendedName>
        <fullName evidence="1">D,D-heptose 1,7-bisphosphate phosphatase</fullName>
        <ecNumber evidence="1">3.1.3.-</ecNumber>
    </recommendedName>
</protein>
<dbReference type="Proteomes" id="UP000621799">
    <property type="component" value="Unassembled WGS sequence"/>
</dbReference>
<keyword evidence="4" id="KW-0862">Zinc</keyword>
<dbReference type="InterPro" id="IPR036412">
    <property type="entry name" value="HAD-like_sf"/>
</dbReference>
<name>A0A928VTY1_9CYAN</name>
<comment type="caution">
    <text evidence="5">The sequence shown here is derived from an EMBL/GenBank/DDBJ whole genome shotgun (WGS) entry which is preliminary data.</text>
</comment>
<evidence type="ECO:0000313" key="5">
    <source>
        <dbReference type="EMBL" id="MBE9039344.1"/>
    </source>
</evidence>
<evidence type="ECO:0000256" key="2">
    <source>
        <dbReference type="PIRSR" id="PIRSR004682-1"/>
    </source>
</evidence>
<comment type="cofactor">
    <cofactor evidence="4">
        <name>Zn(2+)</name>
        <dbReference type="ChEBI" id="CHEBI:29105"/>
    </cofactor>
</comment>
<proteinExistence type="inferred from homology"/>
<dbReference type="RefSeq" id="WP_264319607.1">
    <property type="nucleotide sequence ID" value="NZ_JADEXN010000007.1"/>
</dbReference>
<dbReference type="GO" id="GO:0016791">
    <property type="term" value="F:phosphatase activity"/>
    <property type="evidence" value="ECO:0007669"/>
    <property type="project" value="InterPro"/>
</dbReference>
<dbReference type="SUPFAM" id="SSF56784">
    <property type="entry name" value="HAD-like"/>
    <property type="match status" value="1"/>
</dbReference>
<dbReference type="PANTHER" id="PTHR42891">
    <property type="entry name" value="D-GLYCERO-BETA-D-MANNO-HEPTOSE-1,7-BISPHOSPHATE 7-PHOSPHATASE"/>
    <property type="match status" value="1"/>
</dbReference>
<gene>
    <name evidence="5" type="ORF">IQ235_00855</name>
</gene>
<feature type="binding site" evidence="4">
    <location>
        <position position="141"/>
    </location>
    <ligand>
        <name>Mg(2+)</name>
        <dbReference type="ChEBI" id="CHEBI:18420"/>
    </ligand>
</feature>
<dbReference type="GO" id="GO:0005737">
    <property type="term" value="C:cytoplasm"/>
    <property type="evidence" value="ECO:0007669"/>
    <property type="project" value="UniProtKB-SubCell"/>
</dbReference>
<dbReference type="InterPro" id="IPR004446">
    <property type="entry name" value="Heptose_bisP_phosphatase"/>
</dbReference>
<dbReference type="GO" id="GO:0005975">
    <property type="term" value="P:carbohydrate metabolic process"/>
    <property type="evidence" value="ECO:0007669"/>
    <property type="project" value="InterPro"/>
</dbReference>
<dbReference type="InterPro" id="IPR006549">
    <property type="entry name" value="HAD-SF_hydro_IIIA"/>
</dbReference>
<reference evidence="5" key="1">
    <citation type="submission" date="2020-10" db="EMBL/GenBank/DDBJ databases">
        <authorList>
            <person name="Castelo-Branco R."/>
            <person name="Eusebio N."/>
            <person name="Adriana R."/>
            <person name="Vieira A."/>
            <person name="Brugerolle De Fraissinette N."/>
            <person name="Rezende De Castro R."/>
            <person name="Schneider M.P."/>
            <person name="Vasconcelos V."/>
            <person name="Leao P.N."/>
        </authorList>
    </citation>
    <scope>NUCLEOTIDE SEQUENCE</scope>
    <source>
        <strain evidence="5">LEGE 11467</strain>
    </source>
</reference>
<sequence length="168" mass="18362">MAKLLFLDCDGTIRQPASGKKFIDNPQDQCAIPGADKAIANYHQQGYLCIGVTNQGGVASGYKSLEDTIAEQSHTLKLFPELEIIYFCPDYEGQICWKVTRDGERKIFDADGNFRKPGTGMLLLAASEFEGILAESTMAGDRPEDEAAAMAAGVTFLWADVWRKSTSV</sequence>
<accession>A0A928VTY1</accession>
<keyword evidence="1 5" id="KW-0378">Hydrolase</keyword>
<dbReference type="EMBL" id="JADEXN010000007">
    <property type="protein sequence ID" value="MBE9039344.1"/>
    <property type="molecule type" value="Genomic_DNA"/>
</dbReference>
<feature type="site" description="Stabilizes the phosphoryl group" evidence="3">
    <location>
        <position position="53"/>
    </location>
</feature>
<dbReference type="Gene3D" id="3.40.50.1000">
    <property type="entry name" value="HAD superfamily/HAD-like"/>
    <property type="match status" value="1"/>
</dbReference>
<dbReference type="Pfam" id="PF08645">
    <property type="entry name" value="PNK3P"/>
    <property type="match status" value="1"/>
</dbReference>
<dbReference type="EC" id="3.1.3.-" evidence="1"/>
<feature type="site" description="Stabilizes the phosphoryl group" evidence="3">
    <location>
        <position position="116"/>
    </location>
</feature>
<keyword evidence="1" id="KW-0963">Cytoplasm</keyword>
<keyword evidence="4" id="KW-0479">Metal-binding</keyword>
<dbReference type="InterPro" id="IPR013954">
    <property type="entry name" value="PNK3P"/>
</dbReference>
<feature type="active site" description="Proton donor" evidence="2">
    <location>
        <position position="10"/>
    </location>
</feature>